<sequence length="183" mass="19710">MKNGLIGAIIIGALLVGGYVLLNKTDSKAVITMLPPYIFSDTVPGLVGASGVWTMKGETLANKINAATISCFNNYGDESFEILRHLGADLSEMYCYIAQGDIISNMLMANLSLFTITDWNAERVVAEAEGACRKTIMILDRRAETVTQTGTLINDSGLCEGLSKEPTQAYLTDGLKVLHPEAE</sequence>
<evidence type="ECO:0000313" key="3">
    <source>
        <dbReference type="Proteomes" id="UP000033945"/>
    </source>
</evidence>
<reference evidence="2 3" key="1">
    <citation type="journal article" date="2015" name="Nature">
        <title>rRNA introns, odd ribosomes, and small enigmatic genomes across a large radiation of phyla.</title>
        <authorList>
            <person name="Brown C.T."/>
            <person name="Hug L.A."/>
            <person name="Thomas B.C."/>
            <person name="Sharon I."/>
            <person name="Castelle C.J."/>
            <person name="Singh A."/>
            <person name="Wilkins M.J."/>
            <person name="Williams K.H."/>
            <person name="Banfield J.F."/>
        </authorList>
    </citation>
    <scope>NUCLEOTIDE SEQUENCE [LARGE SCALE GENOMIC DNA]</scope>
</reference>
<feature type="transmembrane region" description="Helical" evidence="1">
    <location>
        <begin position="6"/>
        <end position="22"/>
    </location>
</feature>
<proteinExistence type="predicted"/>
<name>A0A0G1LSD8_9BACT</name>
<keyword evidence="1" id="KW-0472">Membrane</keyword>
<dbReference type="EMBL" id="LCIT01000010">
    <property type="protein sequence ID" value="KKT62674.1"/>
    <property type="molecule type" value="Genomic_DNA"/>
</dbReference>
<organism evidence="2 3">
    <name type="scientific">Candidatus Giovannonibacteria bacterium GW2011_GWA2_44_26</name>
    <dbReference type="NCBI Taxonomy" id="1618648"/>
    <lineage>
        <taxon>Bacteria</taxon>
        <taxon>Candidatus Giovannoniibacteriota</taxon>
    </lineage>
</organism>
<evidence type="ECO:0000313" key="2">
    <source>
        <dbReference type="EMBL" id="KKT62674.1"/>
    </source>
</evidence>
<comment type="caution">
    <text evidence="2">The sequence shown here is derived from an EMBL/GenBank/DDBJ whole genome shotgun (WGS) entry which is preliminary data.</text>
</comment>
<evidence type="ECO:0000256" key="1">
    <source>
        <dbReference type="SAM" id="Phobius"/>
    </source>
</evidence>
<protein>
    <submittedName>
        <fullName evidence="2">Uncharacterized protein</fullName>
    </submittedName>
</protein>
<accession>A0A0G1LSD8</accession>
<dbReference type="AlphaFoldDB" id="A0A0G1LSD8"/>
<gene>
    <name evidence="2" type="ORF">UW55_C0010G0023</name>
</gene>
<keyword evidence="1" id="KW-1133">Transmembrane helix</keyword>
<keyword evidence="1" id="KW-0812">Transmembrane</keyword>
<dbReference type="Proteomes" id="UP000033945">
    <property type="component" value="Unassembled WGS sequence"/>
</dbReference>